<keyword evidence="1" id="KW-0677">Repeat</keyword>
<evidence type="ECO:0000313" key="4">
    <source>
        <dbReference type="EMBL" id="CAF1072968.1"/>
    </source>
</evidence>
<name>A0A814M0P0_9BILA</name>
<dbReference type="EMBL" id="CAJNOH010000309">
    <property type="protein sequence ID" value="CAF0994168.1"/>
    <property type="molecule type" value="Genomic_DNA"/>
</dbReference>
<evidence type="ECO:0000256" key="2">
    <source>
        <dbReference type="PROSITE-ProRule" id="PRU00504"/>
    </source>
</evidence>
<dbReference type="InterPro" id="IPR001258">
    <property type="entry name" value="NHL_repeat"/>
</dbReference>
<dbReference type="InterPro" id="IPR050952">
    <property type="entry name" value="TRIM-NHL_E3_ligases"/>
</dbReference>
<accession>A0A814M0P0</accession>
<dbReference type="EMBL" id="CAJNOL010000456">
    <property type="protein sequence ID" value="CAF1072968.1"/>
    <property type="molecule type" value="Genomic_DNA"/>
</dbReference>
<evidence type="ECO:0000313" key="3">
    <source>
        <dbReference type="EMBL" id="CAF0994168.1"/>
    </source>
</evidence>
<dbReference type="PANTHER" id="PTHR24104">
    <property type="entry name" value="E3 UBIQUITIN-PROTEIN LIGASE NHLRC1-RELATED"/>
    <property type="match status" value="1"/>
</dbReference>
<protein>
    <submittedName>
        <fullName evidence="4">Uncharacterized protein</fullName>
    </submittedName>
</protein>
<organism evidence="4 5">
    <name type="scientific">Rotaria sordida</name>
    <dbReference type="NCBI Taxonomy" id="392033"/>
    <lineage>
        <taxon>Eukaryota</taxon>
        <taxon>Metazoa</taxon>
        <taxon>Spiralia</taxon>
        <taxon>Gnathifera</taxon>
        <taxon>Rotifera</taxon>
        <taxon>Eurotatoria</taxon>
        <taxon>Bdelloidea</taxon>
        <taxon>Philodinida</taxon>
        <taxon>Philodinidae</taxon>
        <taxon>Rotaria</taxon>
    </lineage>
</organism>
<dbReference type="PROSITE" id="PS51125">
    <property type="entry name" value="NHL"/>
    <property type="match status" value="1"/>
</dbReference>
<dbReference type="PANTHER" id="PTHR24104:SF25">
    <property type="entry name" value="PROTEIN LIN-41"/>
    <property type="match status" value="1"/>
</dbReference>
<comment type="caution">
    <text evidence="4">The sequence shown here is derived from an EMBL/GenBank/DDBJ whole genome shotgun (WGS) entry which is preliminary data.</text>
</comment>
<dbReference type="GO" id="GO:0008270">
    <property type="term" value="F:zinc ion binding"/>
    <property type="evidence" value="ECO:0007669"/>
    <property type="project" value="UniProtKB-KW"/>
</dbReference>
<evidence type="ECO:0000313" key="5">
    <source>
        <dbReference type="Proteomes" id="UP000663870"/>
    </source>
</evidence>
<dbReference type="Proteomes" id="UP000663854">
    <property type="component" value="Unassembled WGS sequence"/>
</dbReference>
<reference evidence="4" key="1">
    <citation type="submission" date="2021-02" db="EMBL/GenBank/DDBJ databases">
        <authorList>
            <person name="Nowell W R."/>
        </authorList>
    </citation>
    <scope>NUCLEOTIDE SEQUENCE</scope>
</reference>
<dbReference type="Gene3D" id="2.120.10.30">
    <property type="entry name" value="TolB, C-terminal domain"/>
    <property type="match status" value="1"/>
</dbReference>
<feature type="repeat" description="NHL" evidence="2">
    <location>
        <begin position="214"/>
        <end position="251"/>
    </location>
</feature>
<evidence type="ECO:0000256" key="1">
    <source>
        <dbReference type="ARBA" id="ARBA00022737"/>
    </source>
</evidence>
<gene>
    <name evidence="4" type="ORF">JXQ802_LOCUS17786</name>
    <name evidence="3" type="ORF">PYM288_LOCUS14276</name>
</gene>
<dbReference type="InterPro" id="IPR011042">
    <property type="entry name" value="6-blade_b-propeller_TolB-like"/>
</dbReference>
<dbReference type="CDD" id="cd05819">
    <property type="entry name" value="NHL"/>
    <property type="match status" value="1"/>
</dbReference>
<proteinExistence type="predicted"/>
<dbReference type="Proteomes" id="UP000663870">
    <property type="component" value="Unassembled WGS sequence"/>
</dbReference>
<keyword evidence="5" id="KW-1185">Reference proteome</keyword>
<dbReference type="Gene3D" id="2.40.10.500">
    <property type="match status" value="2"/>
</dbReference>
<sequence>MPSYNSNLCPLITMTNTTITSTTTTTPRTTTTLRTTTTTQQWVPLRAPAVDIHPNAKWIQNGLTVAGGNESGNGLNQLNSPWGLYVDYDQTIYVAEESNHRIMEWKYGATSGQVVAGGNRPENGAHQFNHPFDVIVDRERDSLIISDRGNKRVVRWPRRNGASGETIISNFSDCWGLTMDENRSLYVADYGRNDVRRYRTGDTEGTVVAGGNGRGNSLAQLWSPHFVFVDRDHSVYVSDTDNHRVMKWEAGAKQGIVVAGGREYGNSLTQFAYPNGVVVDQLGTAYVVDWGNHRVVRWPKGATQGSVIVGGNGRGRQSNQLDHPRGLSFDRHDVYCMDNNEKIINRLSYSGQMCTLHTIKLESYNGLSLYKRLIPHQFLHHIHISLQTIDVLHILFNGLIPYVETMIVQ</sequence>
<dbReference type="AlphaFoldDB" id="A0A814M0P0"/>
<dbReference type="Pfam" id="PF01436">
    <property type="entry name" value="NHL"/>
    <property type="match status" value="3"/>
</dbReference>
<dbReference type="SUPFAM" id="SSF63829">
    <property type="entry name" value="Calcium-dependent phosphotriesterase"/>
    <property type="match status" value="1"/>
</dbReference>